<dbReference type="RefSeq" id="WP_317935230.1">
    <property type="nucleotide sequence ID" value="NZ_JAUBDH010000003.1"/>
</dbReference>
<dbReference type="EMBL" id="JAUBDH010000003">
    <property type="protein sequence ID" value="MDW0109685.1"/>
    <property type="molecule type" value="Genomic_DNA"/>
</dbReference>
<name>A0ABU4FY81_9BACL</name>
<feature type="transmembrane region" description="Helical" evidence="1">
    <location>
        <begin position="38"/>
        <end position="68"/>
    </location>
</feature>
<dbReference type="Proteomes" id="UP001280629">
    <property type="component" value="Unassembled WGS sequence"/>
</dbReference>
<evidence type="ECO:0000256" key="1">
    <source>
        <dbReference type="SAM" id="Phobius"/>
    </source>
</evidence>
<keyword evidence="1" id="KW-0472">Membrane</keyword>
<dbReference type="InterPro" id="IPR038750">
    <property type="entry name" value="YczE/YyaS-like"/>
</dbReference>
<feature type="transmembrane region" description="Helical" evidence="1">
    <location>
        <begin position="162"/>
        <end position="193"/>
    </location>
</feature>
<dbReference type="PANTHER" id="PTHR40078">
    <property type="entry name" value="INTEGRAL MEMBRANE PROTEIN-RELATED"/>
    <property type="match status" value="1"/>
</dbReference>
<feature type="transmembrane region" description="Helical" evidence="1">
    <location>
        <begin position="77"/>
        <end position="101"/>
    </location>
</feature>
<feature type="transmembrane region" description="Helical" evidence="1">
    <location>
        <begin position="107"/>
        <end position="131"/>
    </location>
</feature>
<dbReference type="PANTHER" id="PTHR40078:SF1">
    <property type="entry name" value="INTEGRAL MEMBRANE PROTEIN"/>
    <property type="match status" value="1"/>
</dbReference>
<evidence type="ECO:0000313" key="2">
    <source>
        <dbReference type="EMBL" id="MDW0109685.1"/>
    </source>
</evidence>
<gene>
    <name evidence="2" type="ORF">QT716_06400</name>
</gene>
<dbReference type="Pfam" id="PF19700">
    <property type="entry name" value="DUF6198"/>
    <property type="match status" value="1"/>
</dbReference>
<protein>
    <submittedName>
        <fullName evidence="2">DUF6198 family protein</fullName>
    </submittedName>
</protein>
<comment type="caution">
    <text evidence="2">The sequence shown here is derived from an EMBL/GenBank/DDBJ whole genome shotgun (WGS) entry which is preliminary data.</text>
</comment>
<keyword evidence="1" id="KW-1133">Transmembrane helix</keyword>
<organism evidence="2 3">
    <name type="scientific">Sporosarcina aquimarina</name>
    <dbReference type="NCBI Taxonomy" id="114975"/>
    <lineage>
        <taxon>Bacteria</taxon>
        <taxon>Bacillati</taxon>
        <taxon>Bacillota</taxon>
        <taxon>Bacilli</taxon>
        <taxon>Bacillales</taxon>
        <taxon>Caryophanaceae</taxon>
        <taxon>Sporosarcina</taxon>
    </lineage>
</organism>
<keyword evidence="1" id="KW-0812">Transmembrane</keyword>
<evidence type="ECO:0000313" key="3">
    <source>
        <dbReference type="Proteomes" id="UP001280629"/>
    </source>
</evidence>
<reference evidence="2 3" key="1">
    <citation type="submission" date="2023-06" db="EMBL/GenBank/DDBJ databases">
        <title>Sporosarcina sp. nov., isolated from Korean traditional fermented seafood 'Jeotgal'.</title>
        <authorList>
            <person name="Yang A.-I."/>
            <person name="Shin N.-R."/>
        </authorList>
    </citation>
    <scope>NUCLEOTIDE SEQUENCE [LARGE SCALE GENOMIC DNA]</scope>
    <source>
        <strain evidence="2 3">KCTC3840</strain>
    </source>
</reference>
<keyword evidence="3" id="KW-1185">Reference proteome</keyword>
<sequence length="234" mass="25819">MKIITKRLTLYVIGLFLLSLGVSFSIQASLGVSPVSSLAYAFSLTAGLSIGITTVIANVLFIVVQVILNKRINLREFAVQLVIVFLFGFFMDATLLLVQLLPAPETLLGRFIFLGISFYIISFGLLGYFAAKLPLMPYDALTYVISEQFKMKFSKAKITSDLLNVAVAGAVCLIFIHSFGSIGIGTLLAAYFIGKIMGQLMPRFQQPIQEWIYKGKTDLTVEEREVVEPIKIEA</sequence>
<accession>A0ABU4FY81</accession>
<proteinExistence type="predicted"/>